<dbReference type="InterPro" id="IPR036397">
    <property type="entry name" value="RNaseH_sf"/>
</dbReference>
<organism evidence="4 5">
    <name type="scientific">Petrolisthes manimaculis</name>
    <dbReference type="NCBI Taxonomy" id="1843537"/>
    <lineage>
        <taxon>Eukaryota</taxon>
        <taxon>Metazoa</taxon>
        <taxon>Ecdysozoa</taxon>
        <taxon>Arthropoda</taxon>
        <taxon>Crustacea</taxon>
        <taxon>Multicrustacea</taxon>
        <taxon>Malacostraca</taxon>
        <taxon>Eumalacostraca</taxon>
        <taxon>Eucarida</taxon>
        <taxon>Decapoda</taxon>
        <taxon>Pleocyemata</taxon>
        <taxon>Anomura</taxon>
        <taxon>Galatheoidea</taxon>
        <taxon>Porcellanidae</taxon>
        <taxon>Petrolisthes</taxon>
    </lineage>
</organism>
<evidence type="ECO:0000313" key="5">
    <source>
        <dbReference type="Proteomes" id="UP001292094"/>
    </source>
</evidence>
<reference evidence="4" key="1">
    <citation type="submission" date="2023-11" db="EMBL/GenBank/DDBJ databases">
        <title>Genome assemblies of two species of porcelain crab, Petrolisthes cinctipes and Petrolisthes manimaculis (Anomura: Porcellanidae).</title>
        <authorList>
            <person name="Angst P."/>
        </authorList>
    </citation>
    <scope>NUCLEOTIDE SEQUENCE</scope>
    <source>
        <strain evidence="4">PB745_02</strain>
        <tissue evidence="4">Gill</tissue>
    </source>
</reference>
<dbReference type="GO" id="GO:0003677">
    <property type="term" value="F:DNA binding"/>
    <property type="evidence" value="ECO:0007669"/>
    <property type="project" value="InterPro"/>
</dbReference>
<comment type="caution">
    <text evidence="4">The sequence shown here is derived from an EMBL/GenBank/DDBJ whole genome shotgun (WGS) entry which is preliminary data.</text>
</comment>
<dbReference type="SUPFAM" id="SSF46689">
    <property type="entry name" value="Homeodomain-like"/>
    <property type="match status" value="1"/>
</dbReference>
<feature type="compositionally biased region" description="Basic and acidic residues" evidence="2">
    <location>
        <begin position="174"/>
        <end position="183"/>
    </location>
</feature>
<keyword evidence="5" id="KW-1185">Reference proteome</keyword>
<dbReference type="GO" id="GO:0015074">
    <property type="term" value="P:DNA integration"/>
    <property type="evidence" value="ECO:0007669"/>
    <property type="project" value="InterPro"/>
</dbReference>
<evidence type="ECO:0000313" key="4">
    <source>
        <dbReference type="EMBL" id="KAK4324643.1"/>
    </source>
</evidence>
<name>A0AAE1QFD2_9EUCA</name>
<dbReference type="Gene3D" id="1.10.10.60">
    <property type="entry name" value="Homeodomain-like"/>
    <property type="match status" value="1"/>
</dbReference>
<dbReference type="AlphaFoldDB" id="A0AAE1QFD2"/>
<dbReference type="InterPro" id="IPR002492">
    <property type="entry name" value="Transposase_Tc1-like"/>
</dbReference>
<sequence>MGPTKLNMEEKTIVLALVREGLSNREIAKRTKRSEKSVRRVKIAANALGTGATPMRKKGTGRKRKTQTRTDKLLKREVQKDPFITARELKGLHADVLGDVAVRTIQERLQKDLKMPCRRAAHKPLVTERMRQQRLAFCRRYEQWTSEDWRSVVYSDESTFKTISKGQKNVRRPMGSDRYDSKYTVKTPPPSHAPSLSPSCPIPPTFLPPPSCFSLFPSYQLPIPL</sequence>
<comment type="subcellular location">
    <subcellularLocation>
        <location evidence="1">Nucleus</location>
    </subcellularLocation>
</comment>
<dbReference type="PANTHER" id="PTHR23022">
    <property type="entry name" value="TRANSPOSABLE ELEMENT-RELATED"/>
    <property type="match status" value="1"/>
</dbReference>
<dbReference type="GO" id="GO:0005634">
    <property type="term" value="C:nucleus"/>
    <property type="evidence" value="ECO:0007669"/>
    <property type="project" value="UniProtKB-SubCell"/>
</dbReference>
<proteinExistence type="predicted"/>
<dbReference type="Proteomes" id="UP001292094">
    <property type="component" value="Unassembled WGS sequence"/>
</dbReference>
<dbReference type="PANTHER" id="PTHR23022:SF135">
    <property type="entry name" value="SI:DKEY-77F5.3"/>
    <property type="match status" value="1"/>
</dbReference>
<accession>A0AAE1QFD2</accession>
<protein>
    <recommendedName>
        <fullName evidence="3">Transposase Tc1-like domain-containing protein</fullName>
    </recommendedName>
</protein>
<dbReference type="InterPro" id="IPR009057">
    <property type="entry name" value="Homeodomain-like_sf"/>
</dbReference>
<dbReference type="EMBL" id="JAWZYT010000343">
    <property type="protein sequence ID" value="KAK4324643.1"/>
    <property type="molecule type" value="Genomic_DNA"/>
</dbReference>
<evidence type="ECO:0000256" key="2">
    <source>
        <dbReference type="SAM" id="MobiDB-lite"/>
    </source>
</evidence>
<dbReference type="InterPro" id="IPR052338">
    <property type="entry name" value="Transposase_5"/>
</dbReference>
<evidence type="ECO:0000259" key="3">
    <source>
        <dbReference type="Pfam" id="PF01498"/>
    </source>
</evidence>
<dbReference type="GO" id="GO:0006313">
    <property type="term" value="P:DNA transposition"/>
    <property type="evidence" value="ECO:0007669"/>
    <property type="project" value="InterPro"/>
</dbReference>
<gene>
    <name evidence="4" type="ORF">Pmani_004725</name>
</gene>
<feature type="domain" description="Transposase Tc1-like" evidence="3">
    <location>
        <begin position="74"/>
        <end position="141"/>
    </location>
</feature>
<feature type="region of interest" description="Disordered" evidence="2">
    <location>
        <begin position="165"/>
        <end position="197"/>
    </location>
</feature>
<dbReference type="Pfam" id="PF01498">
    <property type="entry name" value="HTH_Tnp_Tc3_2"/>
    <property type="match status" value="1"/>
</dbReference>
<dbReference type="Gene3D" id="3.30.420.10">
    <property type="entry name" value="Ribonuclease H-like superfamily/Ribonuclease H"/>
    <property type="match status" value="1"/>
</dbReference>
<evidence type="ECO:0000256" key="1">
    <source>
        <dbReference type="ARBA" id="ARBA00004123"/>
    </source>
</evidence>